<keyword evidence="2" id="KW-0812">Transmembrane</keyword>
<dbReference type="PANTHER" id="PTHR43300:SF11">
    <property type="entry name" value="ACETYLTRANSFERASE RV3034C-RELATED"/>
    <property type="match status" value="1"/>
</dbReference>
<dbReference type="Proteomes" id="UP000641386">
    <property type="component" value="Unassembled WGS sequence"/>
</dbReference>
<evidence type="ECO:0000256" key="2">
    <source>
        <dbReference type="SAM" id="Phobius"/>
    </source>
</evidence>
<dbReference type="SUPFAM" id="SSF51161">
    <property type="entry name" value="Trimeric LpxA-like enzymes"/>
    <property type="match status" value="2"/>
</dbReference>
<keyword evidence="2" id="KW-0472">Membrane</keyword>
<feature type="transmembrane region" description="Helical" evidence="2">
    <location>
        <begin position="432"/>
        <end position="457"/>
    </location>
</feature>
<reference evidence="4" key="1">
    <citation type="journal article" date="2014" name="Int. J. Syst. Evol. Microbiol.">
        <title>Complete genome sequence of Corynebacterium casei LMG S-19264T (=DSM 44701T), isolated from a smear-ripened cheese.</title>
        <authorList>
            <consortium name="US DOE Joint Genome Institute (JGI-PGF)"/>
            <person name="Walter F."/>
            <person name="Albersmeier A."/>
            <person name="Kalinowski J."/>
            <person name="Ruckert C."/>
        </authorList>
    </citation>
    <scope>NUCLEOTIDE SEQUENCE</scope>
    <source>
        <strain evidence="4">JCM 3302</strain>
    </source>
</reference>
<keyword evidence="2" id="KW-1133">Transmembrane helix</keyword>
<dbReference type="InterPro" id="IPR036736">
    <property type="entry name" value="ACP-like_sf"/>
</dbReference>
<dbReference type="AlphaFoldDB" id="A0A919E5V2"/>
<dbReference type="InterPro" id="IPR001451">
    <property type="entry name" value="Hexapep"/>
</dbReference>
<keyword evidence="5" id="KW-1185">Reference proteome</keyword>
<dbReference type="EMBL" id="BNBC01000071">
    <property type="protein sequence ID" value="GHF15453.1"/>
    <property type="molecule type" value="Genomic_DNA"/>
</dbReference>
<feature type="transmembrane region" description="Helical" evidence="2">
    <location>
        <begin position="721"/>
        <end position="743"/>
    </location>
</feature>
<feature type="transmembrane region" description="Helical" evidence="2">
    <location>
        <begin position="232"/>
        <end position="253"/>
    </location>
</feature>
<evidence type="ECO:0000313" key="5">
    <source>
        <dbReference type="Proteomes" id="UP000641386"/>
    </source>
</evidence>
<name>A0A919E5V2_9ACTN</name>
<dbReference type="InterPro" id="IPR050179">
    <property type="entry name" value="Trans_hexapeptide_repeat"/>
</dbReference>
<dbReference type="SUPFAM" id="SSF47336">
    <property type="entry name" value="ACP-like"/>
    <property type="match status" value="1"/>
</dbReference>
<proteinExistence type="predicted"/>
<dbReference type="InterPro" id="IPR012728">
    <property type="entry name" value="Pls/PosA_C"/>
</dbReference>
<feature type="region of interest" description="Disordered" evidence="1">
    <location>
        <begin position="10"/>
        <end position="50"/>
    </location>
</feature>
<protein>
    <recommendedName>
        <fullName evidence="3">Carrier domain-containing protein</fullName>
    </recommendedName>
</protein>
<evidence type="ECO:0000313" key="4">
    <source>
        <dbReference type="EMBL" id="GHF15453.1"/>
    </source>
</evidence>
<dbReference type="InterPro" id="IPR009081">
    <property type="entry name" value="PP-bd_ACP"/>
</dbReference>
<gene>
    <name evidence="4" type="ORF">GCM10014715_83400</name>
</gene>
<comment type="caution">
    <text evidence="4">The sequence shown here is derived from an EMBL/GenBank/DDBJ whole genome shotgun (WGS) entry which is preliminary data.</text>
</comment>
<feature type="transmembrane region" description="Helical" evidence="2">
    <location>
        <begin position="690"/>
        <end position="715"/>
    </location>
</feature>
<dbReference type="Pfam" id="PF00550">
    <property type="entry name" value="PP-binding"/>
    <property type="match status" value="1"/>
</dbReference>
<evidence type="ECO:0000259" key="3">
    <source>
        <dbReference type="PROSITE" id="PS50075"/>
    </source>
</evidence>
<organism evidence="4 5">
    <name type="scientific">Streptomyces spiralis</name>
    <dbReference type="NCBI Taxonomy" id="66376"/>
    <lineage>
        <taxon>Bacteria</taxon>
        <taxon>Bacillati</taxon>
        <taxon>Actinomycetota</taxon>
        <taxon>Actinomycetes</taxon>
        <taxon>Kitasatosporales</taxon>
        <taxon>Streptomycetaceae</taxon>
        <taxon>Streptomyces</taxon>
    </lineage>
</organism>
<sequence>MRLGEAHFHHTDDIGAHMAGNSPRTWTAGPPRLSTCPDDSEEPDAGTAGSPAATARLLAEVLADVVRVEHVSADSHFFDDLGADSMVMAQFCARVRKRADLPPVSMKDVYRHSTVETLAAALTGPEATALASAATGAATAGTGSTTSASTPTVPPTPVSMPHQPSVPASGPVPATNAAQTSHGAAVRAGTRQYVLCGLLQLLFFLGYCYLAALAATRGYAWIGDGSALADRYLRSVLVGSAGFIGLCTVPILAKWTLIGRFTPRQFPVWSLTYLRWWIVKTLIRTSPVRLFTASPLFVLYLRALGAKIGHDVAIFSTHIPVCTDLLTIGDGAVIRKDSLFSCYRAHAGLIQTGPVTLGKDVVVGEQTVLDIHTSMGDASQLGHASSLYAGQAVPAGERWHGSPAEPTGTDFRSTHAADCSATTKIRYALGQLLALLLVYLPLATGGAALLVAAVPQLKAPLDPGSWPHAGSALCLGALAASFTLFFGAALAGLALQGVVPRLLNSAIKPDTVYPLYGFHYGLQRAIALLTNRKFFTTIFGDSSAIVHYLRYLGYDLCHFTQTGSNFGTELKHDSPFLTSVGSNTMVADGLSVINADFSNTSFRLCRASIGARSFLGNRIAYPAQARMGDNCLLATKVMVPIDGEIREGVGLLGSPPFTIPRTVMRDARLNNVAGGSELRHRLVRKNRHNAVTAVLYLLARWFHVFVVTLLTLGAGSLYPSMGASAIALSMVGGLVFSVCYFTLIERAATGFTVQRPLTCSIYEPSFWRHERFWKMAAVDHAQMFSGTPFKNVVLRLQGARIGKRVFDDGSFFPERTLVTIGDDCTLNAGTVVQCHSQEDGAFKSDRTTIGADCTLGVGAFVHYGVALADHVDLACDSFLMKGEHVPSQARWGGNPARQLPDNTLRPPVSLTGRI</sequence>
<feature type="region of interest" description="Disordered" evidence="1">
    <location>
        <begin position="890"/>
        <end position="914"/>
    </location>
</feature>
<dbReference type="InterPro" id="IPR011004">
    <property type="entry name" value="Trimer_LpxA-like_sf"/>
</dbReference>
<dbReference type="Gene3D" id="2.160.10.10">
    <property type="entry name" value="Hexapeptide repeat proteins"/>
    <property type="match status" value="2"/>
</dbReference>
<dbReference type="PROSITE" id="PS50075">
    <property type="entry name" value="CARRIER"/>
    <property type="match status" value="1"/>
</dbReference>
<accession>A0A919E5V2</accession>
<evidence type="ECO:0000256" key="1">
    <source>
        <dbReference type="SAM" id="MobiDB-lite"/>
    </source>
</evidence>
<feature type="transmembrane region" description="Helical" evidence="2">
    <location>
        <begin position="193"/>
        <end position="212"/>
    </location>
</feature>
<dbReference type="NCBIfam" id="TIGR02353">
    <property type="entry name" value="NRPS_term_dom"/>
    <property type="match status" value="1"/>
</dbReference>
<feature type="compositionally biased region" description="Low complexity" evidence="1">
    <location>
        <begin position="140"/>
        <end position="151"/>
    </location>
</feature>
<reference evidence="4" key="2">
    <citation type="submission" date="2020-09" db="EMBL/GenBank/DDBJ databases">
        <authorList>
            <person name="Sun Q."/>
            <person name="Ohkuma M."/>
        </authorList>
    </citation>
    <scope>NUCLEOTIDE SEQUENCE</scope>
    <source>
        <strain evidence="4">JCM 3302</strain>
    </source>
</reference>
<dbReference type="Pfam" id="PF14602">
    <property type="entry name" value="Hexapep_2"/>
    <property type="match status" value="1"/>
</dbReference>
<dbReference type="PANTHER" id="PTHR43300">
    <property type="entry name" value="ACETYLTRANSFERASE"/>
    <property type="match status" value="1"/>
</dbReference>
<feature type="domain" description="Carrier" evidence="3">
    <location>
        <begin position="49"/>
        <end position="126"/>
    </location>
</feature>
<feature type="region of interest" description="Disordered" evidence="1">
    <location>
        <begin position="140"/>
        <end position="177"/>
    </location>
</feature>
<feature type="transmembrane region" description="Helical" evidence="2">
    <location>
        <begin position="469"/>
        <end position="495"/>
    </location>
</feature>
<dbReference type="Gene3D" id="1.10.1200.10">
    <property type="entry name" value="ACP-like"/>
    <property type="match status" value="1"/>
</dbReference>